<evidence type="ECO:0000259" key="3">
    <source>
        <dbReference type="PROSITE" id="PS50206"/>
    </source>
</evidence>
<dbReference type="CDD" id="cd01449">
    <property type="entry name" value="TST_Repeat_2"/>
    <property type="match status" value="1"/>
</dbReference>
<keyword evidence="5" id="KW-1185">Reference proteome</keyword>
<evidence type="ECO:0000313" key="4">
    <source>
        <dbReference type="EMBL" id="QBX56905.1"/>
    </source>
</evidence>
<dbReference type="EMBL" id="CP038436">
    <property type="protein sequence ID" value="QBX56905.1"/>
    <property type="molecule type" value="Genomic_DNA"/>
</dbReference>
<dbReference type="KEGG" id="nsn:EXE58_16620"/>
<dbReference type="GO" id="GO:0004792">
    <property type="term" value="F:thiosulfate-cyanide sulfurtransferase activity"/>
    <property type="evidence" value="ECO:0007669"/>
    <property type="project" value="TreeGrafter"/>
</dbReference>
<organism evidence="4 5">
    <name type="scientific">Nocardioides seonyuensis</name>
    <dbReference type="NCBI Taxonomy" id="2518371"/>
    <lineage>
        <taxon>Bacteria</taxon>
        <taxon>Bacillati</taxon>
        <taxon>Actinomycetota</taxon>
        <taxon>Actinomycetes</taxon>
        <taxon>Propionibacteriales</taxon>
        <taxon>Nocardioidaceae</taxon>
        <taxon>Nocardioides</taxon>
    </lineage>
</organism>
<dbReference type="InterPro" id="IPR001763">
    <property type="entry name" value="Rhodanese-like_dom"/>
</dbReference>
<proteinExistence type="predicted"/>
<feature type="domain" description="Rhodanese" evidence="3">
    <location>
        <begin position="14"/>
        <end position="135"/>
    </location>
</feature>
<dbReference type="InterPro" id="IPR045078">
    <property type="entry name" value="TST/MPST-like"/>
</dbReference>
<protein>
    <submittedName>
        <fullName evidence="4">Sulfurtransferase</fullName>
    </submittedName>
</protein>
<evidence type="ECO:0000313" key="5">
    <source>
        <dbReference type="Proteomes" id="UP000294853"/>
    </source>
</evidence>
<name>A0A4P7IHV9_9ACTN</name>
<evidence type="ECO:0000256" key="1">
    <source>
        <dbReference type="ARBA" id="ARBA00022679"/>
    </source>
</evidence>
<reference evidence="4 5" key="1">
    <citation type="submission" date="2019-03" db="EMBL/GenBank/DDBJ databases">
        <title>Three New Species of Nocardioides, Nocardioides euryhalodurans sp. nov., Nocardioides seonyuensis sp. nov. and Nocardioides eburneoflavus sp. nov. Iolated from Soil.</title>
        <authorList>
            <person name="Roh S.G."/>
            <person name="Lee C."/>
            <person name="Kim M.-K."/>
            <person name="Kim S.B."/>
        </authorList>
    </citation>
    <scope>NUCLEOTIDE SEQUENCE [LARGE SCALE GENOMIC DNA]</scope>
    <source>
        <strain evidence="4 5">MMS17-SY207-3</strain>
    </source>
</reference>
<sequence>MDSPLISADELGGVLGAVTVLDVRYTTGAGGGADEHAAGHVPGAPYVDLDTHLAAQPGEPVDARGRHPLPEPERFVDAMRSLGVSRGRPVVVYDDWQGRAAARAWWLLRHYAHPSVRVLDGGWSAWRAAGGPVETGEVVAAPGDFQGSPGSMPVVDAHGVGTVDVLLDARAPERFRGEAEPLDPVAGHIPGAVNVDTTCNLDGRGLFKDVRELQRLYAAAGATPDVEVAVYCGSGVTAAHDVLALAAAGVRASLYAASWSGWVADVTHPIETGA</sequence>
<dbReference type="PANTHER" id="PTHR11364:SF27">
    <property type="entry name" value="SULFURTRANSFERASE"/>
    <property type="match status" value="1"/>
</dbReference>
<dbReference type="AlphaFoldDB" id="A0A4P7IHV9"/>
<dbReference type="InterPro" id="IPR036873">
    <property type="entry name" value="Rhodanese-like_dom_sf"/>
</dbReference>
<dbReference type="PANTHER" id="PTHR11364">
    <property type="entry name" value="THIOSULFATE SULFERTANSFERASE"/>
    <property type="match status" value="1"/>
</dbReference>
<dbReference type="PROSITE" id="PS50206">
    <property type="entry name" value="RHODANESE_3"/>
    <property type="match status" value="2"/>
</dbReference>
<dbReference type="SMART" id="SM00450">
    <property type="entry name" value="RHOD"/>
    <property type="match status" value="2"/>
</dbReference>
<dbReference type="RefSeq" id="WP_135268890.1">
    <property type="nucleotide sequence ID" value="NZ_CP038436.1"/>
</dbReference>
<gene>
    <name evidence="4" type="ORF">EXE58_16620</name>
</gene>
<feature type="domain" description="Rhodanese" evidence="3">
    <location>
        <begin position="165"/>
        <end position="271"/>
    </location>
</feature>
<dbReference type="Proteomes" id="UP000294853">
    <property type="component" value="Chromosome"/>
</dbReference>
<dbReference type="Pfam" id="PF00581">
    <property type="entry name" value="Rhodanese"/>
    <property type="match status" value="2"/>
</dbReference>
<keyword evidence="2" id="KW-0677">Repeat</keyword>
<dbReference type="Gene3D" id="3.40.250.10">
    <property type="entry name" value="Rhodanese-like domain"/>
    <property type="match status" value="2"/>
</dbReference>
<accession>A0A4P7IHV9</accession>
<dbReference type="OrthoDB" id="9770030at2"/>
<dbReference type="SUPFAM" id="SSF52821">
    <property type="entry name" value="Rhodanese/Cell cycle control phosphatase"/>
    <property type="match status" value="2"/>
</dbReference>
<keyword evidence="1 4" id="KW-0808">Transferase</keyword>
<dbReference type="CDD" id="cd01448">
    <property type="entry name" value="TST_Repeat_1"/>
    <property type="match status" value="1"/>
</dbReference>
<evidence type="ECO:0000256" key="2">
    <source>
        <dbReference type="ARBA" id="ARBA00022737"/>
    </source>
</evidence>